<dbReference type="PROSITE" id="PS50228">
    <property type="entry name" value="SUEL_LECTIN"/>
    <property type="match status" value="1"/>
</dbReference>
<evidence type="ECO:0000256" key="18">
    <source>
        <dbReference type="ARBA" id="ARBA00023295"/>
    </source>
</evidence>
<dbReference type="GO" id="GO:0004565">
    <property type="term" value="F:beta-galactosidase activity"/>
    <property type="evidence" value="ECO:0007669"/>
    <property type="project" value="UniProtKB-EC"/>
</dbReference>
<feature type="compositionally biased region" description="Pro residues" evidence="21">
    <location>
        <begin position="783"/>
        <end position="811"/>
    </location>
</feature>
<dbReference type="Pfam" id="PF02140">
    <property type="entry name" value="SUEL_Lectin"/>
    <property type="match status" value="1"/>
</dbReference>
<dbReference type="GO" id="GO:0005975">
    <property type="term" value="P:carbohydrate metabolic process"/>
    <property type="evidence" value="ECO:0007669"/>
    <property type="project" value="InterPro"/>
</dbReference>
<dbReference type="PROSITE" id="PS01182">
    <property type="entry name" value="GLYCOSYL_HYDROL_F35"/>
    <property type="match status" value="1"/>
</dbReference>
<protein>
    <recommendedName>
        <fullName evidence="6 19">Beta-galactosidase</fullName>
        <ecNumber evidence="6 19">3.2.1.23</ecNumber>
    </recommendedName>
</protein>
<dbReference type="SUPFAM" id="SSF47592">
    <property type="entry name" value="SWIB/MDM2 domain"/>
    <property type="match status" value="1"/>
</dbReference>
<feature type="domain" description="ABC transporter" evidence="24">
    <location>
        <begin position="45"/>
        <end position="296"/>
    </location>
</feature>
<evidence type="ECO:0000256" key="17">
    <source>
        <dbReference type="ARBA" id="ARBA00023180"/>
    </source>
</evidence>
<dbReference type="InterPro" id="IPR003439">
    <property type="entry name" value="ABC_transporter-like_ATP-bd"/>
</dbReference>
<reference evidence="26" key="1">
    <citation type="submission" date="2021-01" db="EMBL/GenBank/DDBJ databases">
        <authorList>
            <person name="Bezrukov I."/>
        </authorList>
    </citation>
    <scope>NUCLEOTIDE SEQUENCE</scope>
</reference>
<evidence type="ECO:0000256" key="6">
    <source>
        <dbReference type="ARBA" id="ARBA00012756"/>
    </source>
</evidence>
<evidence type="ECO:0000256" key="2">
    <source>
        <dbReference type="ARBA" id="ARBA00004141"/>
    </source>
</evidence>
<evidence type="ECO:0000259" key="23">
    <source>
        <dbReference type="PROSITE" id="PS50228"/>
    </source>
</evidence>
<dbReference type="SMART" id="SM00382">
    <property type="entry name" value="AAA"/>
    <property type="match status" value="1"/>
</dbReference>
<dbReference type="PANTHER" id="PTHR23421">
    <property type="entry name" value="BETA-GALACTOSIDASE RELATED"/>
    <property type="match status" value="1"/>
</dbReference>
<evidence type="ECO:0000256" key="9">
    <source>
        <dbReference type="ARBA" id="ARBA00022525"/>
    </source>
</evidence>
<dbReference type="PROSITE" id="PS51925">
    <property type="entry name" value="SWIB_MDM2"/>
    <property type="match status" value="1"/>
</dbReference>
<dbReference type="InterPro" id="IPR031330">
    <property type="entry name" value="Gly_Hdrlase_35_cat"/>
</dbReference>
<dbReference type="CDD" id="cd22842">
    <property type="entry name" value="Gal_Rha_Lectin_BGal"/>
    <property type="match status" value="1"/>
</dbReference>
<dbReference type="InterPro" id="IPR027417">
    <property type="entry name" value="P-loop_NTPase"/>
</dbReference>
<organism evidence="26 27">
    <name type="scientific">Arabidopsis arenosa</name>
    <name type="common">Sand rock-cress</name>
    <name type="synonym">Cardaminopsis arenosa</name>
    <dbReference type="NCBI Taxonomy" id="38785"/>
    <lineage>
        <taxon>Eukaryota</taxon>
        <taxon>Viridiplantae</taxon>
        <taxon>Streptophyta</taxon>
        <taxon>Embryophyta</taxon>
        <taxon>Tracheophyta</taxon>
        <taxon>Spermatophyta</taxon>
        <taxon>Magnoliopsida</taxon>
        <taxon>eudicotyledons</taxon>
        <taxon>Gunneridae</taxon>
        <taxon>Pentapetalae</taxon>
        <taxon>rosids</taxon>
        <taxon>malvids</taxon>
        <taxon>Brassicales</taxon>
        <taxon>Brassicaceae</taxon>
        <taxon>Camelineae</taxon>
        <taxon>Arabidopsis</taxon>
    </lineage>
</organism>
<evidence type="ECO:0000256" key="5">
    <source>
        <dbReference type="ARBA" id="ARBA00009809"/>
    </source>
</evidence>
<keyword evidence="7" id="KW-0813">Transport</keyword>
<evidence type="ECO:0000256" key="16">
    <source>
        <dbReference type="ARBA" id="ARBA00023136"/>
    </source>
</evidence>
<dbReference type="InterPro" id="IPR000922">
    <property type="entry name" value="Lectin_gal-bd_dom"/>
</dbReference>
<dbReference type="Pfam" id="PF01061">
    <property type="entry name" value="ABC2_membrane"/>
    <property type="match status" value="1"/>
</dbReference>
<keyword evidence="13 19" id="KW-0378">Hydrolase</keyword>
<dbReference type="EC" id="3.2.1.23" evidence="6 19"/>
<dbReference type="Proteomes" id="UP000682877">
    <property type="component" value="Chromosome 1"/>
</dbReference>
<dbReference type="InterPro" id="IPR019835">
    <property type="entry name" value="SWIB_domain"/>
</dbReference>
<feature type="domain" description="SUEL-type lectin" evidence="23">
    <location>
        <begin position="1613"/>
        <end position="1698"/>
    </location>
</feature>
<dbReference type="SUPFAM" id="SSF51445">
    <property type="entry name" value="(Trans)glycosidases"/>
    <property type="match status" value="1"/>
</dbReference>
<evidence type="ECO:0000256" key="21">
    <source>
        <dbReference type="SAM" id="MobiDB-lite"/>
    </source>
</evidence>
<keyword evidence="10 22" id="KW-0812">Transmembrane</keyword>
<dbReference type="Gene3D" id="2.60.120.740">
    <property type="match status" value="1"/>
</dbReference>
<dbReference type="InterPro" id="IPR041392">
    <property type="entry name" value="GHD"/>
</dbReference>
<dbReference type="FunFam" id="3.40.50.300:FF:000337">
    <property type="entry name" value="ABC transporter G family member 22"/>
    <property type="match status" value="1"/>
</dbReference>
<comment type="similarity">
    <text evidence="5 20">Belongs to the glycosyl hydrolase 35 family.</text>
</comment>
<dbReference type="Pfam" id="PF02201">
    <property type="entry name" value="SWIB"/>
    <property type="match status" value="1"/>
</dbReference>
<feature type="domain" description="DM2" evidence="25">
    <location>
        <begin position="694"/>
        <end position="775"/>
    </location>
</feature>
<dbReference type="InterPro" id="IPR001944">
    <property type="entry name" value="Glycoside_Hdrlase_35"/>
</dbReference>
<evidence type="ECO:0000256" key="12">
    <source>
        <dbReference type="ARBA" id="ARBA00022741"/>
    </source>
</evidence>
<evidence type="ECO:0000256" key="14">
    <source>
        <dbReference type="ARBA" id="ARBA00022840"/>
    </source>
</evidence>
<dbReference type="CDD" id="cd03213">
    <property type="entry name" value="ABCG_EPDR"/>
    <property type="match status" value="1"/>
</dbReference>
<dbReference type="Gene3D" id="3.40.50.300">
    <property type="entry name" value="P-loop containing nucleotide triphosphate hydrolases"/>
    <property type="match status" value="1"/>
</dbReference>
<feature type="transmembrane region" description="Helical" evidence="22">
    <location>
        <begin position="426"/>
        <end position="448"/>
    </location>
</feature>
<dbReference type="SMART" id="SM00151">
    <property type="entry name" value="SWIB"/>
    <property type="match status" value="1"/>
</dbReference>
<keyword evidence="14" id="KW-0067">ATP-binding</keyword>
<keyword evidence="11" id="KW-0732">Signal</keyword>
<keyword evidence="8" id="KW-0052">Apoplast</keyword>
<dbReference type="CDD" id="cd10567">
    <property type="entry name" value="SWIB-MDM2_like"/>
    <property type="match status" value="1"/>
</dbReference>
<evidence type="ECO:0000256" key="20">
    <source>
        <dbReference type="RuleBase" id="RU003679"/>
    </source>
</evidence>
<evidence type="ECO:0000256" key="11">
    <source>
        <dbReference type="ARBA" id="ARBA00022729"/>
    </source>
</evidence>
<keyword evidence="9" id="KW-0964">Secreted</keyword>
<dbReference type="InterPro" id="IPR013525">
    <property type="entry name" value="ABC2_TM"/>
</dbReference>
<dbReference type="GO" id="GO:0016020">
    <property type="term" value="C:membrane"/>
    <property type="evidence" value="ECO:0007669"/>
    <property type="project" value="UniProtKB-SubCell"/>
</dbReference>
<evidence type="ECO:0000313" key="26">
    <source>
        <dbReference type="EMBL" id="CAE5959324.1"/>
    </source>
</evidence>
<dbReference type="InterPro" id="IPR019801">
    <property type="entry name" value="Glyco_hydro_35_CS"/>
</dbReference>
<evidence type="ECO:0000256" key="1">
    <source>
        <dbReference type="ARBA" id="ARBA00001412"/>
    </source>
</evidence>
<dbReference type="PROSITE" id="PS00211">
    <property type="entry name" value="ABC_TRANSPORTER_1"/>
    <property type="match status" value="1"/>
</dbReference>
<dbReference type="InterPro" id="IPR008979">
    <property type="entry name" value="Galactose-bd-like_sf"/>
</dbReference>
<evidence type="ECO:0000259" key="24">
    <source>
        <dbReference type="PROSITE" id="PS50893"/>
    </source>
</evidence>
<dbReference type="GO" id="GO:0005524">
    <property type="term" value="F:ATP binding"/>
    <property type="evidence" value="ECO:0007669"/>
    <property type="project" value="UniProtKB-KW"/>
</dbReference>
<dbReference type="Pfam" id="PF19055">
    <property type="entry name" value="ABC2_membrane_7"/>
    <property type="match status" value="1"/>
</dbReference>
<dbReference type="SUPFAM" id="SSF49785">
    <property type="entry name" value="Galactose-binding domain-like"/>
    <property type="match status" value="2"/>
</dbReference>
<evidence type="ECO:0000256" key="13">
    <source>
        <dbReference type="ARBA" id="ARBA00022801"/>
    </source>
</evidence>
<dbReference type="SUPFAM" id="SSF52540">
    <property type="entry name" value="P-loop containing nucleoside triphosphate hydrolases"/>
    <property type="match status" value="1"/>
</dbReference>
<feature type="region of interest" description="Disordered" evidence="21">
    <location>
        <begin position="755"/>
        <end position="811"/>
    </location>
</feature>
<evidence type="ECO:0000259" key="25">
    <source>
        <dbReference type="PROSITE" id="PS51925"/>
    </source>
</evidence>
<dbReference type="Pfam" id="PF17834">
    <property type="entry name" value="GHD"/>
    <property type="match status" value="1"/>
</dbReference>
<dbReference type="PRINTS" id="PR00742">
    <property type="entry name" value="GLHYDRLASE35"/>
</dbReference>
<dbReference type="InterPro" id="IPR043159">
    <property type="entry name" value="Lectin_gal-bd_sf"/>
</dbReference>
<feature type="transmembrane region" description="Helical" evidence="22">
    <location>
        <begin position="469"/>
        <end position="492"/>
    </location>
</feature>
<comment type="subcellular location">
    <subcellularLocation>
        <location evidence="2">Membrane</location>
        <topology evidence="2">Multi-pass membrane protein</topology>
    </subcellularLocation>
    <subcellularLocation>
        <location evidence="3">Secreted</location>
        <location evidence="3">Extracellular space</location>
        <location evidence="3">Apoplast</location>
    </subcellularLocation>
</comment>
<dbReference type="EMBL" id="LR999451">
    <property type="protein sequence ID" value="CAE5959324.1"/>
    <property type="molecule type" value="Genomic_DNA"/>
</dbReference>
<keyword evidence="27" id="KW-1185">Reference proteome</keyword>
<dbReference type="InterPro" id="IPR043926">
    <property type="entry name" value="ABCG_dom"/>
</dbReference>
<dbReference type="GO" id="GO:0030246">
    <property type="term" value="F:carbohydrate binding"/>
    <property type="evidence" value="ECO:0007669"/>
    <property type="project" value="InterPro"/>
</dbReference>
<sequence>MPQNCIAPRPEEDGGVMVQGLPDKTETQSKSVQPGLQMSMYPITLKFEEVVYKVKIEQTSQCMGSWKSKEKTILNGITGMVCPGEFLAMLGPSGSGKTTLLSALGGRLSKTFSGKVMYNGQPFSGCIKRRTGFVAQDDVLYPHLTVWETLFFTALLRLPSSLTRDEKAEHVDRVIAELGLTRCTNSMIGGPLFRGISGGEKKRVSIGQEMLINPSLLLLDEPTSGLDSTTAHRIVTTIKRLASGGRTVVTTIHQPSSRIYHMFDKVVLLSEGSPIYYGPATSAVEYFSSLGFSTSMTVNPADLLLDLANGVPPDTQKETTEQEQKTVKETLVSAYEKNISTKLKAELCNAESHSYEYTKAAAKNLKSEQWCTTWWYQFTVLLQRGVRERRFESFNKLRIFQVISVAFLGGLLWWRTPKSHIQDRTALLFFFSVFWGFYPLYNAVFTFPQEKRMLIKERSSGMYRLSSYFMARNVGDLPLELALPTAFVFIIYWMGGLKPDPTTFILSLLVVLYSVLVAQGLGLAFGALLMNIKQATTLASVTTLVFLIAGGYYVQQIPPFIVWLKYLSYSYYCYKLLLGIQYTDDDYYECSKGVWCRVGDFPAIKSMGLNNLWIDVFVMGVMLVGYRLMAYFALHRVKLRKCLIQVDGDAAEKKTLYGDVATEHPPYKRPEYDKTLMSKAASVEAVTVAGEGKGIFKTLPVSQQLASFAGESELTRGSALKKVWEYVKLHNLQNPANKKEIHCDDKLKTIFDGKDKMGKDEHHEQDKGFFSHHNHHGHGYPPGAYPPPPGAYPPPGGYPPQGYPPPPHGYPPAAYPPPPGAYPPAGYPGPSGPRPGLGGGVGGLIAGAATAAAAAMGGHHAGHHGGYGHHGHGKYKRGFFGGGKYKRGKHMSSCAYATIVSHDGRAITIDGHRRVLLSGSIHYPRSTTEMWPDLIKKGKEGGLDAIETYVFWNAHEPTRRQYDFSGNLDLIRFLKTIQDEGMYGVLRIGPYVCAEWNYGGFPVWLHNMPGMEFRTTNTAFMNEMQNFTTMIVEMVKKEKLFASQGGPIILAQIENEYGNVIGSYGEAGKAYIKWCANMANSLDVGVPWIMCQQDDAPQPMLNTCNGYYCDNFTPNNPNTPKMWTENWTGWYKNWGGKDPHRTTEDVAFAVARFFQRGGTFQNYYMYHGGTNFDRTAGGPYITTTYDYDAPLDEFGNLNQPKYGHLKQLHDVLHAMEKTLTYGNISTVDFGNLVTATVYKTEEGSSCFIGNVNETSDAKINFQGSFYDVPAWSVSILPDCKTETYNTAKINTQTSVMVKKANEAENEPSTLKWSWRPENVDNVLLKGKGESTMRQLFDQKVVSNDESDYLWYMTTVNIKEQDPVWGKNMSLRINSTAHVLHAFVNGQHIGNYRVENGKFHYVFEQDAKFNPGANVITLLSITVGLPNYGAFFENVPAGITGPVFIIGRNGDETVVKDLSTHKWSYKTGLSGFENQLFSLESPSTWSGESVPFNRTMTWYKTTFKAPLGSEPVVVDLLGLGKGTAWINGNNIGRYWPAFLADIDGCSAECNYRGAYYAEKCQTNCGEPTQRWYHVPRSFLNSDGDNTLVLFEEIGGNPSLVNFQTIGVGNVCSNVYEKNVLELSCNGKPISSIKFASFGNPGGNCGSFEKGTCEASNDAAAILTQACVGKEKCSIDVSEEKFGAVECGGLAKRLAVEAIC</sequence>
<dbReference type="Gene3D" id="2.60.120.260">
    <property type="entry name" value="Galactose-binding domain-like"/>
    <property type="match status" value="2"/>
</dbReference>
<feature type="transmembrane region" description="Helical" evidence="22">
    <location>
        <begin position="504"/>
        <end position="528"/>
    </location>
</feature>
<dbReference type="Pfam" id="PF21467">
    <property type="entry name" value="BetaGal_gal-bd"/>
    <property type="match status" value="2"/>
</dbReference>
<feature type="transmembrane region" description="Helical" evidence="22">
    <location>
        <begin position="397"/>
        <end position="414"/>
    </location>
</feature>
<dbReference type="FunFam" id="3.20.20.80:FF:000098">
    <property type="entry name" value="Beta-galactosidase"/>
    <property type="match status" value="1"/>
</dbReference>
<evidence type="ECO:0000313" key="27">
    <source>
        <dbReference type="Proteomes" id="UP000682877"/>
    </source>
</evidence>
<keyword evidence="15 22" id="KW-1133">Transmembrane helix</keyword>
<dbReference type="InterPro" id="IPR017871">
    <property type="entry name" value="ABC_transporter-like_CS"/>
</dbReference>
<dbReference type="InterPro" id="IPR003121">
    <property type="entry name" value="SWIB_MDM2_domain"/>
</dbReference>
<feature type="compositionally biased region" description="Basic and acidic residues" evidence="21">
    <location>
        <begin position="755"/>
        <end position="769"/>
    </location>
</feature>
<dbReference type="Gene3D" id="3.20.20.80">
    <property type="entry name" value="Glycosidases"/>
    <property type="match status" value="1"/>
</dbReference>
<evidence type="ECO:0000256" key="10">
    <source>
        <dbReference type="ARBA" id="ARBA00022692"/>
    </source>
</evidence>
<evidence type="ECO:0000256" key="3">
    <source>
        <dbReference type="ARBA" id="ARBA00004271"/>
    </source>
</evidence>
<evidence type="ECO:0000256" key="15">
    <source>
        <dbReference type="ARBA" id="ARBA00022989"/>
    </source>
</evidence>
<evidence type="ECO:0000256" key="4">
    <source>
        <dbReference type="ARBA" id="ARBA00005814"/>
    </source>
</evidence>
<accession>A0A8S1ZHZ7</accession>
<dbReference type="Pfam" id="PF01301">
    <property type="entry name" value="Glyco_hydro_35"/>
    <property type="match status" value="1"/>
</dbReference>
<dbReference type="GO" id="GO:0048046">
    <property type="term" value="C:apoplast"/>
    <property type="evidence" value="ECO:0007669"/>
    <property type="project" value="UniProtKB-SubCell"/>
</dbReference>
<evidence type="ECO:0000256" key="22">
    <source>
        <dbReference type="SAM" id="Phobius"/>
    </source>
</evidence>
<comment type="similarity">
    <text evidence="4">Belongs to the ABC transporter superfamily. ABCG family. Eye pigment precursor importer (TC 3.A.1.204) subfamily.</text>
</comment>
<feature type="transmembrane region" description="Helical" evidence="22">
    <location>
        <begin position="612"/>
        <end position="634"/>
    </location>
</feature>
<evidence type="ECO:0000256" key="19">
    <source>
        <dbReference type="RuleBase" id="RU000675"/>
    </source>
</evidence>
<keyword evidence="16 22" id="KW-0472">Membrane</keyword>
<comment type="catalytic activity">
    <reaction evidence="1 19">
        <text>Hydrolysis of terminal non-reducing beta-D-galactose residues in beta-D-galactosides.</text>
        <dbReference type="EC" id="3.2.1.23"/>
    </reaction>
</comment>
<keyword evidence="12" id="KW-0547">Nucleotide-binding</keyword>
<keyword evidence="18 19" id="KW-0326">Glycosidase</keyword>
<dbReference type="Gene3D" id="1.10.245.10">
    <property type="entry name" value="SWIB/MDM2 domain"/>
    <property type="match status" value="1"/>
</dbReference>
<evidence type="ECO:0000256" key="8">
    <source>
        <dbReference type="ARBA" id="ARBA00022523"/>
    </source>
</evidence>
<feature type="transmembrane region" description="Helical" evidence="22">
    <location>
        <begin position="535"/>
        <end position="554"/>
    </location>
</feature>
<dbReference type="GO" id="GO:0016887">
    <property type="term" value="F:ATP hydrolysis activity"/>
    <property type="evidence" value="ECO:0007669"/>
    <property type="project" value="InterPro"/>
</dbReference>
<dbReference type="PROSITE" id="PS50893">
    <property type="entry name" value="ABC_TRANSPORTER_2"/>
    <property type="match status" value="1"/>
</dbReference>
<evidence type="ECO:0000256" key="7">
    <source>
        <dbReference type="ARBA" id="ARBA00022448"/>
    </source>
</evidence>
<dbReference type="InterPro" id="IPR048913">
    <property type="entry name" value="BetaGal_gal-bd"/>
</dbReference>
<dbReference type="Pfam" id="PF00005">
    <property type="entry name" value="ABC_tran"/>
    <property type="match status" value="1"/>
</dbReference>
<name>A0A8S1ZHZ7_ARAAE</name>
<gene>
    <name evidence="26" type="ORF">AARE701A_LOCUS2860</name>
</gene>
<proteinExistence type="inferred from homology"/>
<dbReference type="InterPro" id="IPR017853">
    <property type="entry name" value="GH"/>
</dbReference>
<dbReference type="GO" id="GO:0140359">
    <property type="term" value="F:ABC-type transporter activity"/>
    <property type="evidence" value="ECO:0007669"/>
    <property type="project" value="InterPro"/>
</dbReference>
<dbReference type="InterPro" id="IPR003593">
    <property type="entry name" value="AAA+_ATPase"/>
</dbReference>
<dbReference type="InterPro" id="IPR036885">
    <property type="entry name" value="SWIB_MDM2_dom_sf"/>
</dbReference>
<dbReference type="FunFam" id="2.60.120.260:FF:000142">
    <property type="entry name" value="Beta-galactosidase"/>
    <property type="match status" value="1"/>
</dbReference>
<keyword evidence="17" id="KW-0325">Glycoprotein</keyword>